<gene>
    <name evidence="2" type="ORF">FHR31_001035</name>
</gene>
<feature type="transmembrane region" description="Helical" evidence="1">
    <location>
        <begin position="25"/>
        <end position="44"/>
    </location>
</feature>
<dbReference type="EMBL" id="JACHYA010000002">
    <property type="protein sequence ID" value="MBB3171223.1"/>
    <property type="molecule type" value="Genomic_DNA"/>
</dbReference>
<evidence type="ECO:0000313" key="2">
    <source>
        <dbReference type="EMBL" id="MBB3171223.1"/>
    </source>
</evidence>
<keyword evidence="1" id="KW-1133">Transmembrane helix</keyword>
<protein>
    <recommendedName>
        <fullName evidence="4">Teichoic acid D-Ala incorporation-associated protein DltX</fullName>
    </recommendedName>
</protein>
<dbReference type="Proteomes" id="UP000530850">
    <property type="component" value="Unassembled WGS sequence"/>
</dbReference>
<accession>A0A7W5D211</accession>
<organism evidence="2 3">
    <name type="scientific">Parvibacter caecicola</name>
    <dbReference type="NCBI Taxonomy" id="747645"/>
    <lineage>
        <taxon>Bacteria</taxon>
        <taxon>Bacillati</taxon>
        <taxon>Actinomycetota</taxon>
        <taxon>Coriobacteriia</taxon>
        <taxon>Coriobacteriales</taxon>
        <taxon>Coriobacteriaceae</taxon>
        <taxon>Parvibacter</taxon>
    </lineage>
</organism>
<dbReference type="GeneID" id="93357306"/>
<sequence>MGGSDGGGFGAKALSWLRRHPVIEALLWFVGAFACIAVLVWFFGFSGFGNPPEFVYEQF</sequence>
<evidence type="ECO:0008006" key="4">
    <source>
        <dbReference type="Google" id="ProtNLM"/>
    </source>
</evidence>
<name>A0A7W5D211_9ACTN</name>
<evidence type="ECO:0000256" key="1">
    <source>
        <dbReference type="SAM" id="Phobius"/>
    </source>
</evidence>
<proteinExistence type="predicted"/>
<reference evidence="2 3" key="1">
    <citation type="submission" date="2020-08" db="EMBL/GenBank/DDBJ databases">
        <title>Sequencing the genomes of 1000 actinobacteria strains.</title>
        <authorList>
            <person name="Klenk H.-P."/>
        </authorList>
    </citation>
    <scope>NUCLEOTIDE SEQUENCE [LARGE SCALE GENOMIC DNA]</scope>
    <source>
        <strain evidence="2 3">DSM 22242</strain>
    </source>
</reference>
<evidence type="ECO:0000313" key="3">
    <source>
        <dbReference type="Proteomes" id="UP000530850"/>
    </source>
</evidence>
<keyword evidence="1" id="KW-0472">Membrane</keyword>
<dbReference type="RefSeq" id="WP_123185997.1">
    <property type="nucleotide sequence ID" value="NZ_JACHYA010000002.1"/>
</dbReference>
<keyword evidence="1" id="KW-0812">Transmembrane</keyword>
<comment type="caution">
    <text evidence="2">The sequence shown here is derived from an EMBL/GenBank/DDBJ whole genome shotgun (WGS) entry which is preliminary data.</text>
</comment>
<dbReference type="AlphaFoldDB" id="A0A7W5D211"/>